<keyword evidence="3" id="KW-1185">Reference proteome</keyword>
<feature type="region of interest" description="Disordered" evidence="1">
    <location>
        <begin position="19"/>
        <end position="64"/>
    </location>
</feature>
<organism evidence="2 3">
    <name type="scientific">Culex pipiens pipiens</name>
    <name type="common">Northern house mosquito</name>
    <dbReference type="NCBI Taxonomy" id="38569"/>
    <lineage>
        <taxon>Eukaryota</taxon>
        <taxon>Metazoa</taxon>
        <taxon>Ecdysozoa</taxon>
        <taxon>Arthropoda</taxon>
        <taxon>Hexapoda</taxon>
        <taxon>Insecta</taxon>
        <taxon>Pterygota</taxon>
        <taxon>Neoptera</taxon>
        <taxon>Endopterygota</taxon>
        <taxon>Diptera</taxon>
        <taxon>Nematocera</taxon>
        <taxon>Culicoidea</taxon>
        <taxon>Culicidae</taxon>
        <taxon>Culicinae</taxon>
        <taxon>Culicini</taxon>
        <taxon>Culex</taxon>
        <taxon>Culex</taxon>
    </lineage>
</organism>
<reference evidence="2 3" key="1">
    <citation type="submission" date="2024-05" db="EMBL/GenBank/DDBJ databases">
        <title>Culex pipiens pipiens assembly and annotation.</title>
        <authorList>
            <person name="Alout H."/>
            <person name="Durand T."/>
        </authorList>
    </citation>
    <scope>NUCLEOTIDE SEQUENCE [LARGE SCALE GENOMIC DNA]</scope>
    <source>
        <strain evidence="2">HA-2024</strain>
        <tissue evidence="2">Whole body</tissue>
    </source>
</reference>
<dbReference type="AlphaFoldDB" id="A0ABD1CRY6"/>
<name>A0ABD1CRY6_CULPP</name>
<proteinExistence type="predicted"/>
<evidence type="ECO:0000256" key="1">
    <source>
        <dbReference type="SAM" id="MobiDB-lite"/>
    </source>
</evidence>
<accession>A0ABD1CRY6</accession>
<evidence type="ECO:0000313" key="2">
    <source>
        <dbReference type="EMBL" id="KAL1379141.1"/>
    </source>
</evidence>
<dbReference type="EMBL" id="JBEHCU010009857">
    <property type="protein sequence ID" value="KAL1379141.1"/>
    <property type="molecule type" value="Genomic_DNA"/>
</dbReference>
<feature type="non-terminal residue" evidence="2">
    <location>
        <position position="64"/>
    </location>
</feature>
<gene>
    <name evidence="2" type="ORF">pipiens_020287</name>
</gene>
<evidence type="ECO:0000313" key="3">
    <source>
        <dbReference type="Proteomes" id="UP001562425"/>
    </source>
</evidence>
<comment type="caution">
    <text evidence="2">The sequence shown here is derived from an EMBL/GenBank/DDBJ whole genome shotgun (WGS) entry which is preliminary data.</text>
</comment>
<sequence>MLVFDRRSLRCVVPPTEDCDIPTTPQPFDGDLEQGKGNAISNLPPGAIQGKLGGGSGGGGRKQN</sequence>
<dbReference type="Proteomes" id="UP001562425">
    <property type="component" value="Unassembled WGS sequence"/>
</dbReference>
<protein>
    <submittedName>
        <fullName evidence="2">Uncharacterized protein</fullName>
    </submittedName>
</protein>
<feature type="compositionally biased region" description="Gly residues" evidence="1">
    <location>
        <begin position="51"/>
        <end position="64"/>
    </location>
</feature>